<dbReference type="AlphaFoldDB" id="A0A2P8FP82"/>
<keyword evidence="2" id="KW-1003">Cell membrane</keyword>
<proteinExistence type="predicted"/>
<evidence type="ECO:0000256" key="3">
    <source>
        <dbReference type="ARBA" id="ARBA00022692"/>
    </source>
</evidence>
<dbReference type="EMBL" id="PYAS01000016">
    <property type="protein sequence ID" value="PSL23540.1"/>
    <property type="molecule type" value="Genomic_DNA"/>
</dbReference>
<accession>A0A2P8FP82</accession>
<gene>
    <name evidence="8" type="ORF">CLV60_11696</name>
</gene>
<evidence type="ECO:0000259" key="7">
    <source>
        <dbReference type="Pfam" id="PF13396"/>
    </source>
</evidence>
<keyword evidence="9" id="KW-1185">Reference proteome</keyword>
<dbReference type="Pfam" id="PF13396">
    <property type="entry name" value="PLDc_N"/>
    <property type="match status" value="1"/>
</dbReference>
<feature type="transmembrane region" description="Helical" evidence="6">
    <location>
        <begin position="6"/>
        <end position="27"/>
    </location>
</feature>
<keyword evidence="4 6" id="KW-1133">Transmembrane helix</keyword>
<feature type="transmembrane region" description="Helical" evidence="6">
    <location>
        <begin position="39"/>
        <end position="59"/>
    </location>
</feature>
<dbReference type="Proteomes" id="UP000241964">
    <property type="component" value="Unassembled WGS sequence"/>
</dbReference>
<sequence length="67" mass="7483">MGLGSFGFTLLFIILPLAITIWALIDAIRSDFKKDINKLVWIIVIICFPFAGGILYYFLAPSQKAGF</sequence>
<keyword evidence="3 6" id="KW-0812">Transmembrane</keyword>
<evidence type="ECO:0000256" key="6">
    <source>
        <dbReference type="SAM" id="Phobius"/>
    </source>
</evidence>
<evidence type="ECO:0000313" key="8">
    <source>
        <dbReference type="EMBL" id="PSL23540.1"/>
    </source>
</evidence>
<name>A0A2P8FP82_9BACT</name>
<organism evidence="8 9">
    <name type="scientific">Dyadobacter jiangsuensis</name>
    <dbReference type="NCBI Taxonomy" id="1591085"/>
    <lineage>
        <taxon>Bacteria</taxon>
        <taxon>Pseudomonadati</taxon>
        <taxon>Bacteroidota</taxon>
        <taxon>Cytophagia</taxon>
        <taxon>Cytophagales</taxon>
        <taxon>Spirosomataceae</taxon>
        <taxon>Dyadobacter</taxon>
    </lineage>
</organism>
<evidence type="ECO:0000256" key="2">
    <source>
        <dbReference type="ARBA" id="ARBA00022475"/>
    </source>
</evidence>
<keyword evidence="5 6" id="KW-0472">Membrane</keyword>
<reference evidence="8 9" key="1">
    <citation type="submission" date="2018-03" db="EMBL/GenBank/DDBJ databases">
        <title>Genomic Encyclopedia of Archaeal and Bacterial Type Strains, Phase II (KMG-II): from individual species to whole genera.</title>
        <authorList>
            <person name="Goeker M."/>
        </authorList>
    </citation>
    <scope>NUCLEOTIDE SEQUENCE [LARGE SCALE GENOMIC DNA]</scope>
    <source>
        <strain evidence="8 9">DSM 29057</strain>
    </source>
</reference>
<evidence type="ECO:0000256" key="4">
    <source>
        <dbReference type="ARBA" id="ARBA00022989"/>
    </source>
</evidence>
<dbReference type="GO" id="GO:0005886">
    <property type="term" value="C:plasma membrane"/>
    <property type="evidence" value="ECO:0007669"/>
    <property type="project" value="UniProtKB-SubCell"/>
</dbReference>
<comment type="subcellular location">
    <subcellularLocation>
        <location evidence="1">Cell membrane</location>
        <topology evidence="1">Multi-pass membrane protein</topology>
    </subcellularLocation>
</comment>
<evidence type="ECO:0000313" key="9">
    <source>
        <dbReference type="Proteomes" id="UP000241964"/>
    </source>
</evidence>
<comment type="caution">
    <text evidence="8">The sequence shown here is derived from an EMBL/GenBank/DDBJ whole genome shotgun (WGS) entry which is preliminary data.</text>
</comment>
<feature type="domain" description="Cardiolipin synthase N-terminal" evidence="7">
    <location>
        <begin position="18"/>
        <end position="59"/>
    </location>
</feature>
<dbReference type="InterPro" id="IPR027379">
    <property type="entry name" value="CLS_N"/>
</dbReference>
<protein>
    <submittedName>
        <fullName evidence="8">Phospholipase D-like protein</fullName>
    </submittedName>
</protein>
<evidence type="ECO:0000256" key="1">
    <source>
        <dbReference type="ARBA" id="ARBA00004651"/>
    </source>
</evidence>
<evidence type="ECO:0000256" key="5">
    <source>
        <dbReference type="ARBA" id="ARBA00023136"/>
    </source>
</evidence>